<evidence type="ECO:0000256" key="1">
    <source>
        <dbReference type="ARBA" id="ARBA00006975"/>
    </source>
</evidence>
<dbReference type="SUPFAM" id="SSF50129">
    <property type="entry name" value="GroES-like"/>
    <property type="match status" value="1"/>
</dbReference>
<dbReference type="GO" id="GO:0051082">
    <property type="term" value="F:unfolded protein binding"/>
    <property type="evidence" value="ECO:0007669"/>
    <property type="project" value="TreeGrafter"/>
</dbReference>
<dbReference type="SMART" id="SM00883">
    <property type="entry name" value="Cpn10"/>
    <property type="match status" value="1"/>
</dbReference>
<dbReference type="PANTHER" id="PTHR10772">
    <property type="entry name" value="10 KDA HEAT SHOCK PROTEIN"/>
    <property type="match status" value="1"/>
</dbReference>
<dbReference type="EMBL" id="UINC01067475">
    <property type="protein sequence ID" value="SVB99166.1"/>
    <property type="molecule type" value="Genomic_DNA"/>
</dbReference>
<dbReference type="PRINTS" id="PR00297">
    <property type="entry name" value="CHAPERONIN10"/>
</dbReference>
<dbReference type="FunFam" id="2.30.33.40:FF:000001">
    <property type="entry name" value="10 kDa chaperonin"/>
    <property type="match status" value="1"/>
</dbReference>
<evidence type="ECO:0008006" key="4">
    <source>
        <dbReference type="Google" id="ProtNLM"/>
    </source>
</evidence>
<dbReference type="Gene3D" id="2.30.33.40">
    <property type="entry name" value="GroES chaperonin"/>
    <property type="match status" value="1"/>
</dbReference>
<dbReference type="NCBIfam" id="NF001531">
    <property type="entry name" value="PRK00364.2-2"/>
    <property type="match status" value="1"/>
</dbReference>
<dbReference type="GO" id="GO:0005524">
    <property type="term" value="F:ATP binding"/>
    <property type="evidence" value="ECO:0007669"/>
    <property type="project" value="InterPro"/>
</dbReference>
<dbReference type="InterPro" id="IPR020818">
    <property type="entry name" value="Chaperonin_GroES"/>
</dbReference>
<dbReference type="AlphaFoldDB" id="A0A382IHR4"/>
<dbReference type="InterPro" id="IPR011032">
    <property type="entry name" value="GroES-like_sf"/>
</dbReference>
<proteinExistence type="inferred from homology"/>
<dbReference type="GO" id="GO:0046872">
    <property type="term" value="F:metal ion binding"/>
    <property type="evidence" value="ECO:0007669"/>
    <property type="project" value="TreeGrafter"/>
</dbReference>
<gene>
    <name evidence="3" type="ORF">METZ01_LOCUS252020</name>
</gene>
<organism evidence="3">
    <name type="scientific">marine metagenome</name>
    <dbReference type="NCBI Taxonomy" id="408172"/>
    <lineage>
        <taxon>unclassified sequences</taxon>
        <taxon>metagenomes</taxon>
        <taxon>ecological metagenomes</taxon>
    </lineage>
</organism>
<dbReference type="NCBIfam" id="NF001533">
    <property type="entry name" value="PRK00364.2-4"/>
    <property type="match status" value="1"/>
</dbReference>
<evidence type="ECO:0000313" key="3">
    <source>
        <dbReference type="EMBL" id="SVB99166.1"/>
    </source>
</evidence>
<name>A0A382IHR4_9ZZZZ</name>
<protein>
    <recommendedName>
        <fullName evidence="4">10 kDa chaperonin</fullName>
    </recommendedName>
</protein>
<dbReference type="Pfam" id="PF00166">
    <property type="entry name" value="Cpn10"/>
    <property type="match status" value="1"/>
</dbReference>
<evidence type="ECO:0000256" key="2">
    <source>
        <dbReference type="ARBA" id="ARBA00023186"/>
    </source>
</evidence>
<dbReference type="InterPro" id="IPR037124">
    <property type="entry name" value="Chaperonin_GroES_sf"/>
</dbReference>
<sequence>MKKVHIDPLSDRVVVMPEEVDEMTASGIILPDTAKEKPQMGKIIAAGPGKVSENGTVVKMALKAGDTVLYGKYSGTEISLENNEVLIMRESDILAKFK</sequence>
<keyword evidence="2" id="KW-0143">Chaperone</keyword>
<dbReference type="GO" id="GO:0044183">
    <property type="term" value="F:protein folding chaperone"/>
    <property type="evidence" value="ECO:0007669"/>
    <property type="project" value="InterPro"/>
</dbReference>
<dbReference type="CDD" id="cd00320">
    <property type="entry name" value="cpn10"/>
    <property type="match status" value="1"/>
</dbReference>
<dbReference type="GO" id="GO:0051087">
    <property type="term" value="F:protein-folding chaperone binding"/>
    <property type="evidence" value="ECO:0007669"/>
    <property type="project" value="TreeGrafter"/>
</dbReference>
<reference evidence="3" key="1">
    <citation type="submission" date="2018-05" db="EMBL/GenBank/DDBJ databases">
        <authorList>
            <person name="Lanie J.A."/>
            <person name="Ng W.-L."/>
            <person name="Kazmierczak K.M."/>
            <person name="Andrzejewski T.M."/>
            <person name="Davidsen T.M."/>
            <person name="Wayne K.J."/>
            <person name="Tettelin H."/>
            <person name="Glass J.I."/>
            <person name="Rusch D."/>
            <person name="Podicherti R."/>
            <person name="Tsui H.-C.T."/>
            <person name="Winkler M.E."/>
        </authorList>
    </citation>
    <scope>NUCLEOTIDE SEQUENCE</scope>
</reference>
<dbReference type="HAMAP" id="MF_00580">
    <property type="entry name" value="CH10"/>
    <property type="match status" value="1"/>
</dbReference>
<comment type="similarity">
    <text evidence="1">Belongs to the GroES chaperonin family.</text>
</comment>
<dbReference type="PANTHER" id="PTHR10772:SF58">
    <property type="entry name" value="CO-CHAPERONIN GROES"/>
    <property type="match status" value="1"/>
</dbReference>
<accession>A0A382IHR4</accession>